<keyword evidence="4" id="KW-1185">Reference proteome</keyword>
<dbReference type="Proteomes" id="UP001056201">
    <property type="component" value="Chromosome 1"/>
</dbReference>
<dbReference type="Gene3D" id="3.40.30.10">
    <property type="entry name" value="Glutaredoxin"/>
    <property type="match status" value="1"/>
</dbReference>
<dbReference type="PROSITE" id="PS51352">
    <property type="entry name" value="THIOREDOXIN_2"/>
    <property type="match status" value="1"/>
</dbReference>
<dbReference type="SUPFAM" id="SSF52833">
    <property type="entry name" value="Thioredoxin-like"/>
    <property type="match status" value="1"/>
</dbReference>
<dbReference type="InterPro" id="IPR013766">
    <property type="entry name" value="Thioredoxin_domain"/>
</dbReference>
<evidence type="ECO:0000313" key="3">
    <source>
        <dbReference type="EMBL" id="URI06762.1"/>
    </source>
</evidence>
<feature type="repeat" description="TPR" evidence="1">
    <location>
        <begin position="295"/>
        <end position="328"/>
    </location>
</feature>
<reference evidence="3" key="1">
    <citation type="submission" date="2022-05" db="EMBL/GenBank/DDBJ databases">
        <title>An RpoN-dependent PEP-CTERM gene is involved in floc formation of an Aquincola tertiaricarbonis strain.</title>
        <authorList>
            <person name="Qiu D."/>
            <person name="Xia M."/>
        </authorList>
    </citation>
    <scope>NUCLEOTIDE SEQUENCE</scope>
    <source>
        <strain evidence="3">RN12</strain>
    </source>
</reference>
<dbReference type="InterPro" id="IPR036249">
    <property type="entry name" value="Thioredoxin-like_sf"/>
</dbReference>
<dbReference type="InterPro" id="IPR011990">
    <property type="entry name" value="TPR-like_helical_dom_sf"/>
</dbReference>
<dbReference type="Pfam" id="PF13428">
    <property type="entry name" value="TPR_14"/>
    <property type="match status" value="1"/>
</dbReference>
<protein>
    <submittedName>
        <fullName evidence="3">Redoxin domain-containing protein</fullName>
    </submittedName>
</protein>
<organism evidence="3 4">
    <name type="scientific">Aquincola tertiaricarbonis</name>
    <dbReference type="NCBI Taxonomy" id="391953"/>
    <lineage>
        <taxon>Bacteria</taxon>
        <taxon>Pseudomonadati</taxon>
        <taxon>Pseudomonadota</taxon>
        <taxon>Betaproteobacteria</taxon>
        <taxon>Burkholderiales</taxon>
        <taxon>Sphaerotilaceae</taxon>
        <taxon>Aquincola</taxon>
    </lineage>
</organism>
<evidence type="ECO:0000259" key="2">
    <source>
        <dbReference type="PROSITE" id="PS51352"/>
    </source>
</evidence>
<name>A0ABY4S4F8_AQUTE</name>
<dbReference type="InterPro" id="IPR019734">
    <property type="entry name" value="TPR_rpt"/>
</dbReference>
<keyword evidence="1" id="KW-0802">TPR repeat</keyword>
<evidence type="ECO:0000256" key="1">
    <source>
        <dbReference type="PROSITE-ProRule" id="PRU00339"/>
    </source>
</evidence>
<dbReference type="PANTHER" id="PTHR42852:SF13">
    <property type="entry name" value="PROTEIN DIPZ"/>
    <property type="match status" value="1"/>
</dbReference>
<gene>
    <name evidence="3" type="ORF">MW290_12735</name>
</gene>
<dbReference type="SUPFAM" id="SSF48452">
    <property type="entry name" value="TPR-like"/>
    <property type="match status" value="1"/>
</dbReference>
<dbReference type="CDD" id="cd02966">
    <property type="entry name" value="TlpA_like_family"/>
    <property type="match status" value="1"/>
</dbReference>
<evidence type="ECO:0000313" key="4">
    <source>
        <dbReference type="Proteomes" id="UP001056201"/>
    </source>
</evidence>
<dbReference type="RefSeq" id="WP_250195025.1">
    <property type="nucleotide sequence ID" value="NZ_CP097635.1"/>
</dbReference>
<dbReference type="InterPro" id="IPR000866">
    <property type="entry name" value="AhpC/TSA"/>
</dbReference>
<dbReference type="Pfam" id="PF00578">
    <property type="entry name" value="AhpC-TSA"/>
    <property type="match status" value="1"/>
</dbReference>
<dbReference type="EMBL" id="CP097635">
    <property type="protein sequence ID" value="URI06762.1"/>
    <property type="molecule type" value="Genomic_DNA"/>
</dbReference>
<dbReference type="PANTHER" id="PTHR42852">
    <property type="entry name" value="THIOL:DISULFIDE INTERCHANGE PROTEIN DSBE"/>
    <property type="match status" value="1"/>
</dbReference>
<dbReference type="PROSITE" id="PS50005">
    <property type="entry name" value="TPR"/>
    <property type="match status" value="1"/>
</dbReference>
<feature type="domain" description="Thioredoxin" evidence="2">
    <location>
        <begin position="106"/>
        <end position="248"/>
    </location>
</feature>
<accession>A0ABY4S4F8</accession>
<sequence length="367" mass="39678">MITVLHEQRSTALADAQAEGDALWLTATDIEAATGWQWKPEGLCHGDVCMPVPPAQRAQWVREEAAGQPARLNLAALWRHGGQPVVHDGSGRNWVLGTGAAQRAEALQSLQAPDFTLPDLQGQPHSLSQYRGRKLLLVTWASWCGCRLDLALWQSMMNELQDTNFTVLAIALDTAEAARPWIEAAAPSYPCLIDADHHVAALYGIVNVPQAVWIDEAGRIVRPTETAGSSDAFRSIDRSTGALAPELAQASQQRKAAYLAAVRDWARQGPASAHALPAPQAAARVPAPSAAQAEAHAWFLLGQQLLRQGQADAARSALDRASQLHPDSWAIWRQHAPRDARGLAVGEAFWARVDALGDKPYYAPAQL</sequence>
<proteinExistence type="predicted"/>
<dbReference type="InterPro" id="IPR050553">
    <property type="entry name" value="Thioredoxin_ResA/DsbE_sf"/>
</dbReference>